<evidence type="ECO:0000313" key="1">
    <source>
        <dbReference type="EMBL" id="ONI42712.1"/>
    </source>
</evidence>
<accession>A0ACC8XGR5</accession>
<sequence length="186" mass="19543">MIENKKDMKFQNIATLKAVESVINEVNKAIEDEELTIKTSKMSKTLAGIIGASLGGGVGGSIGFSALYFGGSVVGLSAAGITSGLAATGSIIGGGMLAGIGLIALPAIALASVGTGVALINSDKKNLLELKKCYYQEALIKRDVISQFLKMDITDERREYLNALDILLKVAIKDLEHNLGKKDEDI</sequence>
<comment type="caution">
    <text evidence="1">The sequence shown here is derived from an EMBL/GenBank/DDBJ whole genome shotgun (WGS) entry which is preliminary data.</text>
</comment>
<evidence type="ECO:0000313" key="2">
    <source>
        <dbReference type="Proteomes" id="UP000188605"/>
    </source>
</evidence>
<proteinExistence type="predicted"/>
<dbReference type="Proteomes" id="UP000188605">
    <property type="component" value="Unassembled WGS sequence"/>
</dbReference>
<organism evidence="1 2">
    <name type="scientific">Candidatus Epulonipiscium fishelsonii</name>
    <dbReference type="NCBI Taxonomy" id="77094"/>
    <lineage>
        <taxon>Bacteria</taxon>
        <taxon>Bacillati</taxon>
        <taxon>Bacillota</taxon>
        <taxon>Clostridia</taxon>
        <taxon>Lachnospirales</taxon>
        <taxon>Lachnospiraceae</taxon>
        <taxon>Candidatus Epulonipiscium</taxon>
    </lineage>
</organism>
<gene>
    <name evidence="1" type="ORF">AN396_13565</name>
</gene>
<keyword evidence="2" id="KW-1185">Reference proteome</keyword>
<protein>
    <submittedName>
        <fullName evidence="1">Uncharacterized protein</fullName>
    </submittedName>
</protein>
<name>A0ACC8XGR5_9FIRM</name>
<reference evidence="1" key="1">
    <citation type="submission" date="2016-08" db="EMBL/GenBank/DDBJ databases">
        <authorList>
            <person name="Ngugi D.K."/>
            <person name="Miyake S."/>
            <person name="Stingl U."/>
        </authorList>
    </citation>
    <scope>NUCLEOTIDE SEQUENCE</scope>
    <source>
        <strain evidence="1">SCG-B11WGA-EpuloA1</strain>
    </source>
</reference>
<dbReference type="EMBL" id="LJDB01000008">
    <property type="protein sequence ID" value="ONI42712.1"/>
    <property type="molecule type" value="Genomic_DNA"/>
</dbReference>